<dbReference type="Pfam" id="PF00440">
    <property type="entry name" value="TetR_N"/>
    <property type="match status" value="1"/>
</dbReference>
<evidence type="ECO:0000256" key="1">
    <source>
        <dbReference type="ARBA" id="ARBA00023125"/>
    </source>
</evidence>
<comment type="caution">
    <text evidence="4">The sequence shown here is derived from an EMBL/GenBank/DDBJ whole genome shotgun (WGS) entry which is preliminary data.</text>
</comment>
<dbReference type="PANTHER" id="PTHR43479:SF11">
    <property type="entry name" value="ACREF_ENVCD OPERON REPRESSOR-RELATED"/>
    <property type="match status" value="1"/>
</dbReference>
<dbReference type="InterPro" id="IPR050624">
    <property type="entry name" value="HTH-type_Tx_Regulator"/>
</dbReference>
<dbReference type="InterPro" id="IPR023772">
    <property type="entry name" value="DNA-bd_HTH_TetR-type_CS"/>
</dbReference>
<gene>
    <name evidence="4" type="ORF">JOC27_000271</name>
</gene>
<dbReference type="SUPFAM" id="SSF48498">
    <property type="entry name" value="Tetracyclin repressor-like, C-terminal domain"/>
    <property type="match status" value="1"/>
</dbReference>
<accession>A0ABS2Q4X0</accession>
<proteinExistence type="predicted"/>
<dbReference type="PANTHER" id="PTHR43479">
    <property type="entry name" value="ACREF/ENVCD OPERON REPRESSOR-RELATED"/>
    <property type="match status" value="1"/>
</dbReference>
<dbReference type="RefSeq" id="WP_205005199.1">
    <property type="nucleotide sequence ID" value="NZ_CBCRXA010000002.1"/>
</dbReference>
<organism evidence="4 5">
    <name type="scientific">Sporolactobacillus spathodeae</name>
    <dbReference type="NCBI Taxonomy" id="1465502"/>
    <lineage>
        <taxon>Bacteria</taxon>
        <taxon>Bacillati</taxon>
        <taxon>Bacillota</taxon>
        <taxon>Bacilli</taxon>
        <taxon>Bacillales</taxon>
        <taxon>Sporolactobacillaceae</taxon>
        <taxon>Sporolactobacillus</taxon>
    </lineage>
</organism>
<dbReference type="PROSITE" id="PS50977">
    <property type="entry name" value="HTH_TETR_2"/>
    <property type="match status" value="1"/>
</dbReference>
<dbReference type="InterPro" id="IPR036271">
    <property type="entry name" value="Tet_transcr_reg_TetR-rel_C_sf"/>
</dbReference>
<sequence>MEKKLTRAEAYKHTQQKIIQTANKLFMKQGYNGVSTRRIAKECGLTQPALYHHFRDKESIYLAVIHQMTTDIRQEFSRLDDNSLRQSPQMILNKMFLILIEKHPTNVMMMIEDIFTEFDSKNQYILYELWQQTYLMPFKELFKEWAKHGLIREHLNIDAAARFCLSSIVPLTSKHPISAQEPALANRLNTTIDFLLHGLLK</sequence>
<feature type="DNA-binding region" description="H-T-H motif" evidence="2">
    <location>
        <begin position="35"/>
        <end position="54"/>
    </location>
</feature>
<evidence type="ECO:0000259" key="3">
    <source>
        <dbReference type="PROSITE" id="PS50977"/>
    </source>
</evidence>
<evidence type="ECO:0000313" key="4">
    <source>
        <dbReference type="EMBL" id="MBM7656834.1"/>
    </source>
</evidence>
<dbReference type="Proteomes" id="UP000823201">
    <property type="component" value="Unassembled WGS sequence"/>
</dbReference>
<keyword evidence="5" id="KW-1185">Reference proteome</keyword>
<dbReference type="Gene3D" id="1.10.357.10">
    <property type="entry name" value="Tetracycline Repressor, domain 2"/>
    <property type="match status" value="1"/>
</dbReference>
<dbReference type="PROSITE" id="PS01081">
    <property type="entry name" value="HTH_TETR_1"/>
    <property type="match status" value="1"/>
</dbReference>
<dbReference type="InterPro" id="IPR009057">
    <property type="entry name" value="Homeodomain-like_sf"/>
</dbReference>
<dbReference type="PRINTS" id="PR00455">
    <property type="entry name" value="HTHTETR"/>
</dbReference>
<dbReference type="InterPro" id="IPR001647">
    <property type="entry name" value="HTH_TetR"/>
</dbReference>
<dbReference type="EMBL" id="JAFBEV010000002">
    <property type="protein sequence ID" value="MBM7656834.1"/>
    <property type="molecule type" value="Genomic_DNA"/>
</dbReference>
<feature type="domain" description="HTH tetR-type" evidence="3">
    <location>
        <begin position="12"/>
        <end position="72"/>
    </location>
</feature>
<evidence type="ECO:0000313" key="5">
    <source>
        <dbReference type="Proteomes" id="UP000823201"/>
    </source>
</evidence>
<protein>
    <submittedName>
        <fullName evidence="4">AcrR family transcriptional regulator</fullName>
    </submittedName>
</protein>
<evidence type="ECO:0000256" key="2">
    <source>
        <dbReference type="PROSITE-ProRule" id="PRU00335"/>
    </source>
</evidence>
<dbReference type="SUPFAM" id="SSF46689">
    <property type="entry name" value="Homeodomain-like"/>
    <property type="match status" value="1"/>
</dbReference>
<name>A0ABS2Q4X0_9BACL</name>
<reference evidence="4 5" key="1">
    <citation type="submission" date="2021-01" db="EMBL/GenBank/DDBJ databases">
        <title>Genomic Encyclopedia of Type Strains, Phase IV (KMG-IV): sequencing the most valuable type-strain genomes for metagenomic binning, comparative biology and taxonomic classification.</title>
        <authorList>
            <person name="Goeker M."/>
        </authorList>
    </citation>
    <scope>NUCLEOTIDE SEQUENCE [LARGE SCALE GENOMIC DNA]</scope>
    <source>
        <strain evidence="4 5">DSM 100968</strain>
    </source>
</reference>
<keyword evidence="1 2" id="KW-0238">DNA-binding</keyword>